<sequence>MYKKVVMLVVLFIILNIGAKNSSFWGEDRANGLSSLNPSIPNGVYILKNINICKVGHDHGEECKYDKINVKGNAKISLAKILDGQYWLVFQGYSKIRYKNSDITFGCKTGIIDTHIFFNNKQKNEFSFEKSQENEVSVVSSQVRIFENTCLSDSTYFVCDGNFLGDYSYYQISKKLYIYQSRMLNGSRVKMYSEFDKS</sequence>
<dbReference type="RefSeq" id="WP_161597531.1">
    <property type="nucleotide sequence ID" value="NZ_WFLN01000004.1"/>
</dbReference>
<evidence type="ECO:0000313" key="2">
    <source>
        <dbReference type="Proteomes" id="UP000442694"/>
    </source>
</evidence>
<dbReference type="Proteomes" id="UP000442694">
    <property type="component" value="Unassembled WGS sequence"/>
</dbReference>
<reference evidence="1 2" key="1">
    <citation type="submission" date="2019-10" db="EMBL/GenBank/DDBJ databases">
        <title>New genus of Silvanigrellaceae.</title>
        <authorList>
            <person name="Pitt A."/>
            <person name="Hahn M.W."/>
        </authorList>
    </citation>
    <scope>NUCLEOTIDE SEQUENCE [LARGE SCALE GENOMIC DNA]</scope>
    <source>
        <strain evidence="1 2">33A1-SZDP</strain>
    </source>
</reference>
<protein>
    <submittedName>
        <fullName evidence="1">Uncharacterized protein</fullName>
    </submittedName>
</protein>
<proteinExistence type="predicted"/>
<organism evidence="1 2">
    <name type="scientific">Fluviispira multicolorata</name>
    <dbReference type="NCBI Taxonomy" id="2654512"/>
    <lineage>
        <taxon>Bacteria</taxon>
        <taxon>Pseudomonadati</taxon>
        <taxon>Bdellovibrionota</taxon>
        <taxon>Oligoflexia</taxon>
        <taxon>Silvanigrellales</taxon>
        <taxon>Silvanigrellaceae</taxon>
        <taxon>Fluviispira</taxon>
    </lineage>
</organism>
<evidence type="ECO:0000313" key="1">
    <source>
        <dbReference type="EMBL" id="KAB8033335.1"/>
    </source>
</evidence>
<accession>A0A833JFJ0</accession>
<dbReference type="EMBL" id="WFLN01000004">
    <property type="protein sequence ID" value="KAB8033335.1"/>
    <property type="molecule type" value="Genomic_DNA"/>
</dbReference>
<keyword evidence="2" id="KW-1185">Reference proteome</keyword>
<name>A0A833JFJ0_9BACT</name>
<gene>
    <name evidence="1" type="ORF">GCL57_01150</name>
</gene>
<dbReference type="AlphaFoldDB" id="A0A833JFJ0"/>
<comment type="caution">
    <text evidence="1">The sequence shown here is derived from an EMBL/GenBank/DDBJ whole genome shotgun (WGS) entry which is preliminary data.</text>
</comment>